<evidence type="ECO:0000256" key="3">
    <source>
        <dbReference type="ARBA" id="ARBA00023186"/>
    </source>
</evidence>
<organism evidence="6 7">
    <name type="scientific">Thiovibrio frasassiensis</name>
    <dbReference type="NCBI Taxonomy" id="2984131"/>
    <lineage>
        <taxon>Bacteria</taxon>
        <taxon>Pseudomonadati</taxon>
        <taxon>Thermodesulfobacteriota</taxon>
        <taxon>Desulfobulbia</taxon>
        <taxon>Desulfobulbales</taxon>
        <taxon>Thiovibrionaceae</taxon>
        <taxon>Thiovibrio</taxon>
    </lineage>
</organism>
<reference evidence="6" key="2">
    <citation type="submission" date="2022-10" db="EMBL/GenBank/DDBJ databases">
        <authorList>
            <person name="Aronson H.S."/>
        </authorList>
    </citation>
    <scope>NUCLEOTIDE SEQUENCE</scope>
    <source>
        <strain evidence="6">RS19-109</strain>
    </source>
</reference>
<protein>
    <submittedName>
        <fullName evidence="6">AAA family ATPase</fullName>
    </submittedName>
</protein>
<proteinExistence type="predicted"/>
<evidence type="ECO:0000313" key="6">
    <source>
        <dbReference type="EMBL" id="MDG4476431.1"/>
    </source>
</evidence>
<reference evidence="6" key="1">
    <citation type="journal article" date="2022" name="bioRxiv">
        <title>Thiovibrio frasassiensisgen. nov., sp. nov., an autotrophic, elemental sulfur disproportionating bacterium isolated from sulfidic karst sediment, and proposal of Thiovibrionaceae fam. nov.</title>
        <authorList>
            <person name="Aronson H."/>
            <person name="Thomas C."/>
            <person name="Bhattacharyya M."/>
            <person name="Eckstein S."/>
            <person name="Jensen S."/>
            <person name="Barco R."/>
            <person name="Macalady J."/>
            <person name="Amend J."/>
        </authorList>
    </citation>
    <scope>NUCLEOTIDE SEQUENCE</scope>
    <source>
        <strain evidence="6">RS19-109</strain>
    </source>
</reference>
<dbReference type="Proteomes" id="UP001154240">
    <property type="component" value="Unassembled WGS sequence"/>
</dbReference>
<feature type="domain" description="AAA+ ATPase" evidence="4">
    <location>
        <begin position="114"/>
        <end position="227"/>
    </location>
</feature>
<gene>
    <name evidence="6" type="ORF">OLX77_09715</name>
</gene>
<evidence type="ECO:0000313" key="7">
    <source>
        <dbReference type="Proteomes" id="UP001154240"/>
    </source>
</evidence>
<dbReference type="InterPro" id="IPR027417">
    <property type="entry name" value="P-loop_NTPase"/>
</dbReference>
<dbReference type="GO" id="GO:0016887">
    <property type="term" value="F:ATP hydrolysis activity"/>
    <property type="evidence" value="ECO:0007669"/>
    <property type="project" value="InterPro"/>
</dbReference>
<sequence length="585" mass="65537">MSEYDATLPDQKELEKEIGEYLSKKYGQKVKIISSGLLPMSQSEESDSGKPSKAGAADFHFDTNPEELIAYLDEYVVRQDEAKAILATKICTHFNRISYALAKPRQARRSMGQIKSNVLLMGPTGVGKTFLIKLIARHLGVPFIKGDATKFSETGYVGGDVEDLVRDLVREADGDIDRAQFGIIYLDEIDKIASSPYRIGADVSRTGVQRALLKPMEETEVELKVPHDPVSQIEAIEQYRATGKRERQVVNTKNILFITSGAFAGLEDIIKKRVQQQSMGFESSVSSVKTGGRFLKQVKAEDLVEFGFESEFVGRLPVIAVLDELSEDDFYEILANPNSSIVVAKKQDFRVYGISLQFEEEALHELARLAKQERTGARGLVSVMEKVLLHYEKKLPSTSIRHLVVGVEMVHSPAAVLERLLRDEGVQAEHRTRFEALQAAEFERLTAFILKRMGSYLEDHQVLTTPTRLQLMAKESQDQDVDPREVCDTFIRFVQAIHDSEMEISEKCGVKVLFSEEAVDRLLTREPRTLEAIQAACAQILQAMEYGLRLMGQKKGVAQVVVPKEGVDAPERYINTLVGETFKVE</sequence>
<dbReference type="InterPro" id="IPR003959">
    <property type="entry name" value="ATPase_AAA_core"/>
</dbReference>
<name>A0A9X4MFQ7_9BACT</name>
<dbReference type="Pfam" id="PF07724">
    <property type="entry name" value="AAA_2"/>
    <property type="match status" value="1"/>
</dbReference>
<keyword evidence="7" id="KW-1185">Reference proteome</keyword>
<evidence type="ECO:0000256" key="1">
    <source>
        <dbReference type="ARBA" id="ARBA00022741"/>
    </source>
</evidence>
<dbReference type="SMART" id="SM01086">
    <property type="entry name" value="ClpB_D2-small"/>
    <property type="match status" value="1"/>
</dbReference>
<keyword evidence="2" id="KW-0067">ATP-binding</keyword>
<evidence type="ECO:0000259" key="5">
    <source>
        <dbReference type="SMART" id="SM01086"/>
    </source>
</evidence>
<keyword evidence="1" id="KW-0547">Nucleotide-binding</keyword>
<accession>A0A9X4MFQ7</accession>
<dbReference type="Gene3D" id="3.40.50.300">
    <property type="entry name" value="P-loop containing nucleotide triphosphate hydrolases"/>
    <property type="match status" value="1"/>
</dbReference>
<dbReference type="AlphaFoldDB" id="A0A9X4MFQ7"/>
<dbReference type="SMART" id="SM00382">
    <property type="entry name" value="AAA"/>
    <property type="match status" value="1"/>
</dbReference>
<feature type="domain" description="Clp ATPase C-terminal" evidence="5">
    <location>
        <begin position="325"/>
        <end position="416"/>
    </location>
</feature>
<dbReference type="Gene3D" id="1.10.8.60">
    <property type="match status" value="1"/>
</dbReference>
<dbReference type="GO" id="GO:0005524">
    <property type="term" value="F:ATP binding"/>
    <property type="evidence" value="ECO:0007669"/>
    <property type="project" value="UniProtKB-KW"/>
</dbReference>
<dbReference type="GO" id="GO:0051603">
    <property type="term" value="P:proteolysis involved in protein catabolic process"/>
    <property type="evidence" value="ECO:0007669"/>
    <property type="project" value="TreeGrafter"/>
</dbReference>
<evidence type="ECO:0000259" key="4">
    <source>
        <dbReference type="SMART" id="SM00382"/>
    </source>
</evidence>
<dbReference type="InterPro" id="IPR050052">
    <property type="entry name" value="ATP-dep_Clp_protease_ClpX"/>
</dbReference>
<evidence type="ECO:0000256" key="2">
    <source>
        <dbReference type="ARBA" id="ARBA00022840"/>
    </source>
</evidence>
<dbReference type="SUPFAM" id="SSF52540">
    <property type="entry name" value="P-loop containing nucleoside triphosphate hydrolases"/>
    <property type="match status" value="1"/>
</dbReference>
<dbReference type="InterPro" id="IPR003593">
    <property type="entry name" value="AAA+_ATPase"/>
</dbReference>
<dbReference type="EMBL" id="JAPHEH010000001">
    <property type="protein sequence ID" value="MDG4476431.1"/>
    <property type="molecule type" value="Genomic_DNA"/>
</dbReference>
<dbReference type="InterPro" id="IPR019489">
    <property type="entry name" value="Clp_ATPase_C"/>
</dbReference>
<dbReference type="RefSeq" id="WP_307633398.1">
    <property type="nucleotide sequence ID" value="NZ_JAPHEH010000001.1"/>
</dbReference>
<dbReference type="PANTHER" id="PTHR48102">
    <property type="entry name" value="ATP-DEPENDENT CLP PROTEASE ATP-BINDING SUBUNIT CLPX-LIKE, MITOCHONDRIAL-RELATED"/>
    <property type="match status" value="1"/>
</dbReference>
<dbReference type="PANTHER" id="PTHR48102:SF7">
    <property type="entry name" value="ATP-DEPENDENT CLP PROTEASE ATP-BINDING SUBUNIT CLPX-LIKE, MITOCHONDRIAL"/>
    <property type="match status" value="1"/>
</dbReference>
<keyword evidence="3" id="KW-0143">Chaperone</keyword>
<comment type="caution">
    <text evidence="6">The sequence shown here is derived from an EMBL/GenBank/DDBJ whole genome shotgun (WGS) entry which is preliminary data.</text>
</comment>